<dbReference type="InterPro" id="IPR016169">
    <property type="entry name" value="FAD-bd_PCMH_sub2"/>
</dbReference>
<dbReference type="HOGENOM" id="CLU_017779_3_0_5"/>
<dbReference type="STRING" id="504832.OCA5_c27030"/>
<evidence type="ECO:0000256" key="6">
    <source>
        <dbReference type="ARBA" id="ARBA00023002"/>
    </source>
</evidence>
<dbReference type="GO" id="GO:0008720">
    <property type="term" value="F:D-lactate dehydrogenase (NAD+) activity"/>
    <property type="evidence" value="ECO:0007669"/>
    <property type="project" value="TreeGrafter"/>
</dbReference>
<dbReference type="GO" id="GO:1903457">
    <property type="term" value="P:lactate catabolic process"/>
    <property type="evidence" value="ECO:0007669"/>
    <property type="project" value="TreeGrafter"/>
</dbReference>
<keyword evidence="4" id="KW-0274">FAD</keyword>
<dbReference type="GO" id="GO:0071949">
    <property type="term" value="F:FAD binding"/>
    <property type="evidence" value="ECO:0007669"/>
    <property type="project" value="InterPro"/>
</dbReference>
<evidence type="ECO:0000256" key="2">
    <source>
        <dbReference type="ARBA" id="ARBA00008000"/>
    </source>
</evidence>
<dbReference type="InterPro" id="IPR006094">
    <property type="entry name" value="Oxid_FAD_bind_N"/>
</dbReference>
<dbReference type="OrthoDB" id="9811557at2"/>
<dbReference type="PANTHER" id="PTHR11748">
    <property type="entry name" value="D-LACTATE DEHYDROGENASE"/>
    <property type="match status" value="1"/>
</dbReference>
<proteinExistence type="inferred from homology"/>
<dbReference type="SUPFAM" id="SSF55103">
    <property type="entry name" value="FAD-linked oxidases, C-terminal domain"/>
    <property type="match status" value="1"/>
</dbReference>
<evidence type="ECO:0000259" key="8">
    <source>
        <dbReference type="PROSITE" id="PS51387"/>
    </source>
</evidence>
<keyword evidence="10" id="KW-1185">Reference proteome</keyword>
<dbReference type="Proteomes" id="UP000007730">
    <property type="component" value="Chromosome"/>
</dbReference>
<dbReference type="KEGG" id="ocg:OCA5_c27030"/>
<dbReference type="Pfam" id="PF02913">
    <property type="entry name" value="FAD-oxidase_C"/>
    <property type="match status" value="1"/>
</dbReference>
<gene>
    <name evidence="9" type="primary">dld</name>
    <name evidence="9" type="ordered locus">OCA5_c27030</name>
</gene>
<feature type="domain" description="FAD-binding PCMH-type" evidence="8">
    <location>
        <begin position="47"/>
        <end position="224"/>
    </location>
</feature>
<protein>
    <recommendedName>
        <fullName evidence="7">D-lactate dehydrogenase (cytochrome)</fullName>
        <ecNumber evidence="7">1.1.2.4</ecNumber>
    </recommendedName>
</protein>
<reference evidence="9 10" key="1">
    <citation type="journal article" date="2011" name="J. Bacteriol.">
        <title>Complete genome sequences of the chemolithoautotrophic Oligotropha carboxidovorans strains OM4 and OM5.</title>
        <authorList>
            <person name="Volland S."/>
            <person name="Rachinger M."/>
            <person name="Strittmatter A."/>
            <person name="Daniel R."/>
            <person name="Gottschalk G."/>
            <person name="Meyer O."/>
        </authorList>
    </citation>
    <scope>NUCLEOTIDE SEQUENCE [LARGE SCALE GENOMIC DNA]</scope>
    <source>
        <strain evidence="10">ATCC 49405 / DSM 1227 / KCTC 32145 / OM5</strain>
    </source>
</reference>
<comment type="cofactor">
    <cofactor evidence="1">
        <name>FAD</name>
        <dbReference type="ChEBI" id="CHEBI:57692"/>
    </cofactor>
</comment>
<dbReference type="FunFam" id="3.30.465.10:FF:000016">
    <property type="entry name" value="probable D-lactate dehydrogenase, mitochondrial"/>
    <property type="match status" value="1"/>
</dbReference>
<dbReference type="RefSeq" id="WP_012562429.1">
    <property type="nucleotide sequence ID" value="NC_011386.1"/>
</dbReference>
<dbReference type="EMBL" id="CP002826">
    <property type="protein sequence ID" value="AEI07397.1"/>
    <property type="molecule type" value="Genomic_DNA"/>
</dbReference>
<dbReference type="InterPro" id="IPR016166">
    <property type="entry name" value="FAD-bd_PCMH"/>
</dbReference>
<organism evidence="9 10">
    <name type="scientific">Afipia carboxidovorans (strain ATCC 49405 / DSM 1227 / KCTC 32145 / OM5)</name>
    <name type="common">Oligotropha carboxidovorans</name>
    <dbReference type="NCBI Taxonomy" id="504832"/>
    <lineage>
        <taxon>Bacteria</taxon>
        <taxon>Pseudomonadati</taxon>
        <taxon>Pseudomonadota</taxon>
        <taxon>Alphaproteobacteria</taxon>
        <taxon>Hyphomicrobiales</taxon>
        <taxon>Nitrobacteraceae</taxon>
        <taxon>Afipia</taxon>
    </lineage>
</organism>
<dbReference type="KEGG" id="oca:OCAR_5269"/>
<evidence type="ECO:0000256" key="7">
    <source>
        <dbReference type="ARBA" id="ARBA00038897"/>
    </source>
</evidence>
<evidence type="ECO:0000256" key="4">
    <source>
        <dbReference type="ARBA" id="ARBA00022827"/>
    </source>
</evidence>
<sequence>MTTTTAPRVSPQTLSNAFETLATRFQRDFFTSQSQREQHSHTTTWIAPQLPDAVVLVRSVADIQDAVRICARHRLPIVPFGAGTSLEGQVNAPFGGISLDLREMNRVLAVHSEDLDCVIEPGITRKTLNENLRDQGLFFPIDPGADATLGGMASTRASGTNAVRYGTVRDNVLALKVVRGDGEIITTGTRAKKSSAGYDLTHLFIGAEGTLGIICEMTMRLRGIPQSIAAASCSFGSVKGACDATILAIQSGIPLARIELLNAAQVAACNAYSKLTLPLTPLLLLEFHGSEAEVAEQSSAFAEIAKDCGGGAFEWTTRAEDRTRLWQARHDAYWAAAAIRPGSRPMSTDVCVPISRLADCVSETEHDIERFKLIAPIVGHVGDGNFHCLMLCDVNDPDEVARGHEFVHRLAERAHRMDGTCTGEHGIGQGKQDYLVPELGPEAIEAMRAIKKALDPNGIFNPGKIFPLP</sequence>
<dbReference type="InterPro" id="IPR036318">
    <property type="entry name" value="FAD-bd_PCMH-like_sf"/>
</dbReference>
<evidence type="ECO:0000313" key="9">
    <source>
        <dbReference type="EMBL" id="AEI07397.1"/>
    </source>
</evidence>
<dbReference type="FunFam" id="3.30.70.2740:FF:000001">
    <property type="entry name" value="D-lactate dehydrogenase mitochondrial"/>
    <property type="match status" value="1"/>
</dbReference>
<dbReference type="AlphaFoldDB" id="B6JB59"/>
<comment type="similarity">
    <text evidence="2">Belongs to the FAD-binding oxidoreductase/transferase type 4 family.</text>
</comment>
<name>B6JB59_AFIC5</name>
<keyword evidence="3" id="KW-0285">Flavoprotein</keyword>
<dbReference type="PANTHER" id="PTHR11748:SF111">
    <property type="entry name" value="D-LACTATE DEHYDROGENASE, MITOCHONDRIAL-RELATED"/>
    <property type="match status" value="1"/>
</dbReference>
<dbReference type="PATRIC" id="fig|504832.7.peg.2857"/>
<dbReference type="Gene3D" id="3.30.70.2740">
    <property type="match status" value="1"/>
</dbReference>
<evidence type="ECO:0000313" key="10">
    <source>
        <dbReference type="Proteomes" id="UP000007730"/>
    </source>
</evidence>
<dbReference type="InterPro" id="IPR016164">
    <property type="entry name" value="FAD-linked_Oxase-like_C"/>
</dbReference>
<dbReference type="SUPFAM" id="SSF56176">
    <property type="entry name" value="FAD-binding/transporter-associated domain-like"/>
    <property type="match status" value="1"/>
</dbReference>
<dbReference type="EC" id="1.1.2.4" evidence="7"/>
<evidence type="ECO:0000256" key="3">
    <source>
        <dbReference type="ARBA" id="ARBA00022630"/>
    </source>
</evidence>
<dbReference type="FunFam" id="1.10.45.10:FF:000001">
    <property type="entry name" value="D-lactate dehydrogenase mitochondrial"/>
    <property type="match status" value="1"/>
</dbReference>
<dbReference type="InterPro" id="IPR016171">
    <property type="entry name" value="Vanillyl_alc_oxidase_C-sub2"/>
</dbReference>
<dbReference type="Pfam" id="PF01565">
    <property type="entry name" value="FAD_binding_4"/>
    <property type="match status" value="1"/>
</dbReference>
<dbReference type="Gene3D" id="1.10.45.10">
    <property type="entry name" value="Vanillyl-alcohol Oxidase, Chain A, domain 4"/>
    <property type="match status" value="1"/>
</dbReference>
<dbReference type="Gene3D" id="3.30.465.10">
    <property type="match status" value="1"/>
</dbReference>
<dbReference type="InterPro" id="IPR004113">
    <property type="entry name" value="FAD-bd_oxidored_4_C"/>
</dbReference>
<accession>B6JB59</accession>
<dbReference type="GO" id="GO:0004458">
    <property type="term" value="F:D-lactate dehydrogenase (cytochrome) activity"/>
    <property type="evidence" value="ECO:0007669"/>
    <property type="project" value="UniProtKB-EC"/>
</dbReference>
<keyword evidence="6 9" id="KW-0560">Oxidoreductase</keyword>
<evidence type="ECO:0000256" key="5">
    <source>
        <dbReference type="ARBA" id="ARBA00022946"/>
    </source>
</evidence>
<dbReference type="PROSITE" id="PS51387">
    <property type="entry name" value="FAD_PCMH"/>
    <property type="match status" value="1"/>
</dbReference>
<keyword evidence="5" id="KW-0809">Transit peptide</keyword>
<dbReference type="eggNOG" id="COG0277">
    <property type="taxonomic scope" value="Bacteria"/>
</dbReference>
<evidence type="ECO:0000256" key="1">
    <source>
        <dbReference type="ARBA" id="ARBA00001974"/>
    </source>
</evidence>